<dbReference type="GO" id="GO:0001681">
    <property type="term" value="F:sialate O-acetylesterase activity"/>
    <property type="evidence" value="ECO:0007669"/>
    <property type="project" value="InterPro"/>
</dbReference>
<feature type="chain" id="PRO_5007096905" description="Sialate O-acetylesterase domain-containing protein" evidence="2">
    <location>
        <begin position="23"/>
        <end position="666"/>
    </location>
</feature>
<feature type="signal peptide" evidence="2">
    <location>
        <begin position="1"/>
        <end position="22"/>
    </location>
</feature>
<evidence type="ECO:0000256" key="1">
    <source>
        <dbReference type="ARBA" id="ARBA00022801"/>
    </source>
</evidence>
<reference evidence="5" key="1">
    <citation type="journal article" date="2015" name="MBio">
        <title>Genome-Resolved Metagenomic Analysis Reveals Roles for Candidate Phyla and Other Microbial Community Members in Biogeochemical Transformations in Oil Reservoirs.</title>
        <authorList>
            <person name="Hu P."/>
            <person name="Tom L."/>
            <person name="Singh A."/>
            <person name="Thomas B.C."/>
            <person name="Baker B.J."/>
            <person name="Piceno Y.M."/>
            <person name="Andersen G.L."/>
            <person name="Banfield J.F."/>
        </authorList>
    </citation>
    <scope>NUCLEOTIDE SEQUENCE [LARGE SCALE GENOMIC DNA]</scope>
</reference>
<evidence type="ECO:0000313" key="4">
    <source>
        <dbReference type="EMBL" id="KUK76474.1"/>
    </source>
</evidence>
<comment type="caution">
    <text evidence="4">The sequence shown here is derived from an EMBL/GenBank/DDBJ whole genome shotgun (WGS) entry which is preliminary data.</text>
</comment>
<evidence type="ECO:0000259" key="3">
    <source>
        <dbReference type="Pfam" id="PF03629"/>
    </source>
</evidence>
<dbReference type="Proteomes" id="UP000053860">
    <property type="component" value="Unassembled WGS sequence"/>
</dbReference>
<dbReference type="SUPFAM" id="SSF49785">
    <property type="entry name" value="Galactose-binding domain-like"/>
    <property type="match status" value="1"/>
</dbReference>
<evidence type="ECO:0000313" key="5">
    <source>
        <dbReference type="Proteomes" id="UP000053860"/>
    </source>
</evidence>
<dbReference type="InterPro" id="IPR008979">
    <property type="entry name" value="Galactose-bd-like_sf"/>
</dbReference>
<dbReference type="PANTHER" id="PTHR22901">
    <property type="entry name" value="SIALATE O-ACETYLESTERASE"/>
    <property type="match status" value="1"/>
</dbReference>
<dbReference type="InterPro" id="IPR036514">
    <property type="entry name" value="SGNH_hydro_sf"/>
</dbReference>
<dbReference type="AlphaFoldDB" id="A0A101HGJ2"/>
<dbReference type="PANTHER" id="PTHR22901:SF0">
    <property type="entry name" value="SIALATE O-ACETYLESTERASE"/>
    <property type="match status" value="1"/>
</dbReference>
<dbReference type="Gene3D" id="3.40.50.1110">
    <property type="entry name" value="SGNH hydrolase"/>
    <property type="match status" value="1"/>
</dbReference>
<feature type="domain" description="Sialate O-acetylesterase" evidence="3">
    <location>
        <begin position="428"/>
        <end position="549"/>
    </location>
</feature>
<dbReference type="InterPro" id="IPR005181">
    <property type="entry name" value="SASA"/>
</dbReference>
<proteinExistence type="predicted"/>
<dbReference type="Gene3D" id="2.60.120.260">
    <property type="entry name" value="Galactose-binding domain-like"/>
    <property type="match status" value="1"/>
</dbReference>
<evidence type="ECO:0000256" key="2">
    <source>
        <dbReference type="SAM" id="SignalP"/>
    </source>
</evidence>
<dbReference type="Pfam" id="PF03629">
    <property type="entry name" value="SASA"/>
    <property type="match status" value="2"/>
</dbReference>
<dbReference type="SUPFAM" id="SSF52266">
    <property type="entry name" value="SGNH hydrolase"/>
    <property type="match status" value="1"/>
</dbReference>
<gene>
    <name evidence="4" type="ORF">XD92_1197</name>
</gene>
<dbReference type="GO" id="GO:0005975">
    <property type="term" value="P:carbohydrate metabolic process"/>
    <property type="evidence" value="ECO:0007669"/>
    <property type="project" value="InterPro"/>
</dbReference>
<dbReference type="PATRIC" id="fig|294710.3.peg.1615"/>
<sequence length="666" mass="74748">MKKKLTLPLLLILFLIASPASFSQLALSPLFSDNMVLQQNANAPIWGNDSPGKRVEIVTSWNGKSYSAVTNEEGKWQTTIETPTAGGPYEISVNGSERISFSNVMIGEVWICSGQSNMEMPLAGWGKIFNYEEEIAAANHPRIRLLQVDKTTSTYPLEEPAISAGGWQECSPETIEYFSATAYFFGRDLLQKLDVPVGLIHTSWGGTRAEAWTSLESLRLMPDFKDRAEEFAALPHDEEQQKAYLDQKFTEWHRKVNELDFGMDKDKAAASSPSFPEEGWTSVILPGPWENNGLPEFDGIAWYRKTIEIPENWEGNELILSLGAVDDNEETWFNGEKIGATEGAGTARRYRIPASLVKAGVATLAVRVLDTGGLGGFTGEESEMYIAPSGRETLRENLNGEWLFRTSVSLNDVGMPPQRDMESPHYPTTLYNAMIAPLVPYSIRGAIWYQGESNAGRAYQYRTLFPLMMRDWRTKWGYEFPFYFVQLANYMNTKEEPGESSWAELREAQLQALRLHHTGMAVTIDIGDAKDIHPKNKQDVGKRLALQALRHTYGQDIVAEGPLYDSYRIEDGRIRIYFKPSPSRPAIKEGRELRGFSIAGPDKIFHWAEALIEGDEVVVHSPKVPFPIAVRYAWADNPGCNLVNEEGLPASPFRTDDWPGTTIHNR</sequence>
<accession>A0A101HGJ2</accession>
<dbReference type="GO" id="GO:0004553">
    <property type="term" value="F:hydrolase activity, hydrolyzing O-glycosyl compounds"/>
    <property type="evidence" value="ECO:0007669"/>
    <property type="project" value="InterPro"/>
</dbReference>
<name>A0A101HGJ2_9BACT</name>
<dbReference type="EMBL" id="LGGN01000244">
    <property type="protein sequence ID" value="KUK76474.1"/>
    <property type="molecule type" value="Genomic_DNA"/>
</dbReference>
<feature type="domain" description="Sialate O-acetylesterase" evidence="3">
    <location>
        <begin position="108"/>
        <end position="214"/>
    </location>
</feature>
<protein>
    <recommendedName>
        <fullName evidence="3">Sialate O-acetylesterase domain-containing protein</fullName>
    </recommendedName>
</protein>
<dbReference type="InterPro" id="IPR039329">
    <property type="entry name" value="SIAE"/>
</dbReference>
<keyword evidence="1" id="KW-0378">Hydrolase</keyword>
<organism evidence="4 5">
    <name type="scientific">Proteiniphilum acetatigenes</name>
    <dbReference type="NCBI Taxonomy" id="294710"/>
    <lineage>
        <taxon>Bacteria</taxon>
        <taxon>Pseudomonadati</taxon>
        <taxon>Bacteroidota</taxon>
        <taxon>Bacteroidia</taxon>
        <taxon>Bacteroidales</taxon>
        <taxon>Dysgonomonadaceae</taxon>
        <taxon>Proteiniphilum</taxon>
    </lineage>
</organism>
<keyword evidence="2" id="KW-0732">Signal</keyword>